<dbReference type="RefSeq" id="WP_319167164.1">
    <property type="nucleotide sequence ID" value="NZ_JARAWP010000031.1"/>
</dbReference>
<protein>
    <submittedName>
        <fullName evidence="2">Uncharacterized protein</fullName>
    </submittedName>
</protein>
<accession>A0ABU4M995</accession>
<keyword evidence="3" id="KW-1185">Reference proteome</keyword>
<comment type="caution">
    <text evidence="2">The sequence shown here is derived from an EMBL/GenBank/DDBJ whole genome shotgun (WGS) entry which is preliminary data.</text>
</comment>
<reference evidence="2 3" key="1">
    <citation type="journal article" date="2023" name="Microb. Genom.">
        <title>Mesoterricola silvestris gen. nov., sp. nov., Mesoterricola sediminis sp. nov., Geothrix oryzae sp. nov., Geothrix edaphica sp. nov., Geothrix rubra sp. nov., and Geothrix limicola sp. nov., six novel members of Acidobacteriota isolated from soils.</title>
        <authorList>
            <person name="Weisberg A.J."/>
            <person name="Pearce E."/>
            <person name="Kramer C.G."/>
            <person name="Chang J.H."/>
            <person name="Clarke C.R."/>
        </authorList>
    </citation>
    <scope>NUCLEOTIDE SEQUENCE [LARGE SCALE GENOMIC DNA]</scope>
    <source>
        <strain evidence="2 3">NB05-1H</strain>
    </source>
</reference>
<sequence>MTQPSRHTAGRTPARRDRTPAFPDPRTTDGPSPVQVRLMGNDAAVRRLVAALQEAAACGPASYRPMRGSDGTRAYLDIVVAADPAS</sequence>
<evidence type="ECO:0000313" key="3">
    <source>
        <dbReference type="Proteomes" id="UP001272987"/>
    </source>
</evidence>
<organism evidence="2 3">
    <name type="scientific">Streptomyces acidiscabies</name>
    <dbReference type="NCBI Taxonomy" id="42234"/>
    <lineage>
        <taxon>Bacteria</taxon>
        <taxon>Bacillati</taxon>
        <taxon>Actinomycetota</taxon>
        <taxon>Actinomycetes</taxon>
        <taxon>Kitasatosporales</taxon>
        <taxon>Streptomycetaceae</taxon>
        <taxon>Streptomyces</taxon>
    </lineage>
</organism>
<name>A0ABU4M995_9ACTN</name>
<evidence type="ECO:0000313" key="2">
    <source>
        <dbReference type="EMBL" id="MDX3024054.1"/>
    </source>
</evidence>
<gene>
    <name evidence="2" type="ORF">PV666_40220</name>
</gene>
<evidence type="ECO:0000256" key="1">
    <source>
        <dbReference type="SAM" id="MobiDB-lite"/>
    </source>
</evidence>
<dbReference type="EMBL" id="JARAWP010000031">
    <property type="protein sequence ID" value="MDX3024054.1"/>
    <property type="molecule type" value="Genomic_DNA"/>
</dbReference>
<proteinExistence type="predicted"/>
<feature type="region of interest" description="Disordered" evidence="1">
    <location>
        <begin position="1"/>
        <end position="36"/>
    </location>
</feature>
<dbReference type="Proteomes" id="UP001272987">
    <property type="component" value="Unassembled WGS sequence"/>
</dbReference>